<evidence type="ECO:0000313" key="5">
    <source>
        <dbReference type="EMBL" id="SDJ79211.1"/>
    </source>
</evidence>
<name>A0A1G8WLZ8_9BACT</name>
<evidence type="ECO:0000256" key="4">
    <source>
        <dbReference type="ARBA" id="ARBA00023136"/>
    </source>
</evidence>
<reference evidence="5 6" key="1">
    <citation type="submission" date="2016-10" db="EMBL/GenBank/DDBJ databases">
        <authorList>
            <person name="de Groot N.N."/>
        </authorList>
    </citation>
    <scope>NUCLEOTIDE SEQUENCE [LARGE SCALE GENOMIC DNA]</scope>
    <source>
        <strain evidence="5 6">DSM 25186</strain>
    </source>
</reference>
<organism evidence="5 6">
    <name type="scientific">Catalinimonas alkaloidigena</name>
    <dbReference type="NCBI Taxonomy" id="1075417"/>
    <lineage>
        <taxon>Bacteria</taxon>
        <taxon>Pseudomonadati</taxon>
        <taxon>Bacteroidota</taxon>
        <taxon>Cytophagia</taxon>
        <taxon>Cytophagales</taxon>
        <taxon>Catalimonadaceae</taxon>
        <taxon>Catalinimonas</taxon>
    </lineage>
</organism>
<dbReference type="GO" id="GO:0005886">
    <property type="term" value="C:plasma membrane"/>
    <property type="evidence" value="ECO:0007669"/>
    <property type="project" value="UniProtKB-SubCell"/>
</dbReference>
<dbReference type="Proteomes" id="UP000198510">
    <property type="component" value="Unassembled WGS sequence"/>
</dbReference>
<comment type="subcellular location">
    <subcellularLocation>
        <location evidence="1">Cell membrane</location>
    </subcellularLocation>
</comment>
<comment type="similarity">
    <text evidence="2">Belongs to the YjiK family.</text>
</comment>
<dbReference type="InterPro" id="IPR015943">
    <property type="entry name" value="WD40/YVTN_repeat-like_dom_sf"/>
</dbReference>
<evidence type="ECO:0000256" key="1">
    <source>
        <dbReference type="ARBA" id="ARBA00004236"/>
    </source>
</evidence>
<proteinExistence type="inferred from homology"/>
<dbReference type="AlphaFoldDB" id="A0A1G8WLZ8"/>
<gene>
    <name evidence="5" type="ORF">SAMN05421823_101124</name>
</gene>
<accession>A0A1G8WLZ8</accession>
<protein>
    <submittedName>
        <fullName evidence="5">Uncharacterized protein YjiK</fullName>
    </submittedName>
</protein>
<evidence type="ECO:0000313" key="6">
    <source>
        <dbReference type="Proteomes" id="UP000198510"/>
    </source>
</evidence>
<dbReference type="Pfam" id="PF06977">
    <property type="entry name" value="SdiA-regulated"/>
    <property type="match status" value="1"/>
</dbReference>
<dbReference type="InterPro" id="IPR009722">
    <property type="entry name" value="YjiK/CarP"/>
</dbReference>
<keyword evidence="3" id="KW-1003">Cell membrane</keyword>
<dbReference type="STRING" id="1075417.SAMN05421823_101124"/>
<dbReference type="Gene3D" id="2.130.10.10">
    <property type="entry name" value="YVTN repeat-like/Quinoprotein amine dehydrogenase"/>
    <property type="match status" value="1"/>
</dbReference>
<evidence type="ECO:0000256" key="2">
    <source>
        <dbReference type="ARBA" id="ARBA00009852"/>
    </source>
</evidence>
<dbReference type="SUPFAM" id="SSF75011">
    <property type="entry name" value="3-carboxy-cis,cis-mucoante lactonizing enzyme"/>
    <property type="match status" value="1"/>
</dbReference>
<keyword evidence="6" id="KW-1185">Reference proteome</keyword>
<dbReference type="EMBL" id="FNFO01000001">
    <property type="protein sequence ID" value="SDJ79211.1"/>
    <property type="molecule type" value="Genomic_DNA"/>
</dbReference>
<evidence type="ECO:0000256" key="3">
    <source>
        <dbReference type="ARBA" id="ARBA00022475"/>
    </source>
</evidence>
<keyword evidence="4" id="KW-0472">Membrane</keyword>
<sequence length="299" mass="33850">MWLVGVLFLSGGATGCRHEQYAALEEAGRTPVDGHYMLRDPDRIYHLPDDLEEISGLTWWKDNQLVCVQDEDGKLFLFDTETGKVTAEHKFGKDGDYEGVEVVGDRVYVTKSNGTLYEISAWETDDPHVRTHKTFLDDDNNVEGLGYDPAADALLLACKSKPGVKADDKVRSIYRFRRATETLEEEPWRLIHYPEVIDSLKAHNWLRTTEQQFQCRPSGVAVHPLNQKLYVLASTGKLLLVFDPQGNLEAVHPLNPRRFEQPEGICFAPNGDLYISNEGDDKGPNILLFRYEARPSADQ</sequence>
<dbReference type="Gene3D" id="2.120.10.30">
    <property type="entry name" value="TolB, C-terminal domain"/>
    <property type="match status" value="1"/>
</dbReference>
<dbReference type="InterPro" id="IPR011042">
    <property type="entry name" value="6-blade_b-propeller_TolB-like"/>
</dbReference>